<gene>
    <name evidence="1" type="ORF">H5P27_17330</name>
</gene>
<evidence type="ECO:0000313" key="2">
    <source>
        <dbReference type="Proteomes" id="UP000526501"/>
    </source>
</evidence>
<keyword evidence="2" id="KW-1185">Reference proteome</keyword>
<evidence type="ECO:0000313" key="1">
    <source>
        <dbReference type="EMBL" id="MBC2607819.1"/>
    </source>
</evidence>
<protein>
    <submittedName>
        <fullName evidence="1">Uncharacterized protein</fullName>
    </submittedName>
</protein>
<dbReference type="Proteomes" id="UP000526501">
    <property type="component" value="Unassembled WGS sequence"/>
</dbReference>
<comment type="caution">
    <text evidence="1">The sequence shown here is derived from an EMBL/GenBank/DDBJ whole genome shotgun (WGS) entry which is preliminary data.</text>
</comment>
<sequence length="1606" mass="176391">MSIPFRRLCFQTIWVLLASLGLSISGFWDNLEGAYTVERLDTTSLPYIVVSPQSMNADGTVVFTSGDPSAATVYIWEAGDEQAYPALSTPPAGWYESAMIRDDGIIYGKRKTRTYPQDPYNYVDTTYYDRIDNQAVSEKLIRTGTGATGTAYAPSGVSDDNKLVSNSADNVESGDDTLTFSIYDQFWSETRIRAPNTDLPTTNGQTWVWVNGISKDGRVFGTYPIENIGPGNNTSLQRFWWDGAFHAFGPVYESNDYRNNSQTSAWTMDSSGKIAGYGFVYTPIEAREAGATEPLYEEFDPLAEIEPGADRGRVFVLNEKGDLLTSNALVRDGVFTPIRDLIPEDFETIEGGILSGLWMNDNGQILIKDYTCLGGCQSVLYRLTPNDQSLSISIPEDSYKIGDFFTATIVVTSSKEESATVSFLDNKILDTPDSAILKIVEDDTNNLSSTFVLSEEDPSKTFEVEIEVVGYGVAELNSEVEAVYESGVDALVASEDVIVPSIVLSLRALPLEDGESRVNYELNEEGMPTDSKGNIVSPRIEVTVENLAEAPVNAVLQGLDPRARDKSSVLGRIQSLGDFPIELGAIAKGSLKTQEIALELNEDGRFEFAAVATAYFVDKPAVQFNAAKTGAPIAVGEPYPVKVEMEFVRTSTITNQGPETFFVSPGGEIKIIATVENLTTNSTLHFKGLDAEKRFNAFGSRLTSSEANELEPPLVHDHEVDADSSVVLSGLVQTDPFGAPTGTVRWIIPEDAYLIDDATKERTDLDPKDFLVETEIKGWLSDEYSLRIVQDFSKPLPPELTSLESVALFAGNFTKGTLVGMAKWTHDSFDAIGGLGRVAGTVSADPSLLSDALGNGSRFVWESAELAHLGWTSMSTAQKEAFILEVSDETWRRAQFLATAPFDKESYSAAVEYTKKVTYPLFDGVSEAYASDDPERIAELYGTITGNVAMEVITAYLPDPKFTRYVDGAELANLAKAADNIRAANTQQKILRSVPAGPVTRQLAVEGWGIGGKHLDDVQAALKELGMMGYARERAPRSIELSEVLDEAVLKPQGMKPKGFSDLDRLMLGNDVPTVKGKNGDDLDLDAITAVIWPPPDDLIKVRLQAAGNSDDVISAVLSRADARRKEYQKRFPEFKDYKENGIPIEFDYKSNDSLPINPNNPPGATRKFDYETIETTSGALIHVPKMGNASNELRYITGDVDWIHFAWLDGTSLDSATAAKLYELLERCCGLQHGETVTWVNKGQAVFEGKASQIGEYLTGPNQKALLEVTGNSIRAVRVRPNLTRFAKDARNHLIFFDGGTKSMWEALSAIERENIFAMLFERLPPKKVVLPFLWFAKSADFASDTTINGQEWTYSDDPDAILARQADDGTLERYDGKTWLPWDFENEVNGETDRVSTFSSNSEANLESSEGDQLKLTPTLVLEEATDAGLTELPVTDYSKEWADELEGHLEAWFEVGDVVIIAPGTTLQEIRKIVSLEPFTLDKPLSFSHYEDTVVAKVTESIATEIVTVSDVSARLDSPVMVDGIIAFSFELPNGASVEFQTSVDLENWQTVEEASVMGGDYQNGIVSSEYPGELIYVALDTVQNPSRSLFLRWRILVESDSN</sequence>
<organism evidence="1 2">
    <name type="scientific">Pelagicoccus albus</name>
    <dbReference type="NCBI Taxonomy" id="415222"/>
    <lineage>
        <taxon>Bacteria</taxon>
        <taxon>Pseudomonadati</taxon>
        <taxon>Verrucomicrobiota</taxon>
        <taxon>Opitutia</taxon>
        <taxon>Puniceicoccales</taxon>
        <taxon>Pelagicoccaceae</taxon>
        <taxon>Pelagicoccus</taxon>
    </lineage>
</organism>
<reference evidence="1 2" key="1">
    <citation type="submission" date="2020-07" db="EMBL/GenBank/DDBJ databases">
        <authorList>
            <person name="Feng X."/>
        </authorList>
    </citation>
    <scope>NUCLEOTIDE SEQUENCE [LARGE SCALE GENOMIC DNA]</scope>
    <source>
        <strain evidence="1 2">JCM23202</strain>
    </source>
</reference>
<accession>A0A7X1E9U8</accession>
<dbReference type="EMBL" id="JACHVC010000013">
    <property type="protein sequence ID" value="MBC2607819.1"/>
    <property type="molecule type" value="Genomic_DNA"/>
</dbReference>
<name>A0A7X1E9U8_9BACT</name>
<dbReference type="RefSeq" id="WP_185661683.1">
    <property type="nucleotide sequence ID" value="NZ_CAWPOO010000013.1"/>
</dbReference>
<proteinExistence type="predicted"/>